<accession>V4RQ47</accession>
<dbReference type="InParanoid" id="V4RQ47"/>
<keyword evidence="2" id="KW-1185">Reference proteome</keyword>
<protein>
    <submittedName>
        <fullName evidence="1">Uncharacterized protein</fullName>
    </submittedName>
</protein>
<dbReference type="Proteomes" id="UP000030687">
    <property type="component" value="Unassembled WGS sequence"/>
</dbReference>
<gene>
    <name evidence="1" type="ORF">CICLE_v10029682mg</name>
</gene>
<dbReference type="EMBL" id="KI536978">
    <property type="protein sequence ID" value="ESR36558.1"/>
    <property type="molecule type" value="Genomic_DNA"/>
</dbReference>
<proteinExistence type="predicted"/>
<evidence type="ECO:0000313" key="2">
    <source>
        <dbReference type="Proteomes" id="UP000030687"/>
    </source>
</evidence>
<dbReference type="KEGG" id="cic:CICLE_v10029682mg"/>
<name>V4RQ47_CITCL</name>
<evidence type="ECO:0000313" key="1">
    <source>
        <dbReference type="EMBL" id="ESR36558.1"/>
    </source>
</evidence>
<reference evidence="1 2" key="1">
    <citation type="submission" date="2013-10" db="EMBL/GenBank/DDBJ databases">
        <authorList>
            <consortium name="International Citrus Genome Consortium"/>
            <person name="Jenkins J."/>
            <person name="Schmutz J."/>
            <person name="Prochnik S."/>
            <person name="Rokhsar D."/>
            <person name="Gmitter F."/>
            <person name="Ollitrault P."/>
            <person name="Machado M."/>
            <person name="Talon M."/>
            <person name="Wincker P."/>
            <person name="Jaillon O."/>
            <person name="Morgante M."/>
        </authorList>
    </citation>
    <scope>NUCLEOTIDE SEQUENCE</scope>
    <source>
        <strain evidence="2">cv. Clemenules</strain>
    </source>
</reference>
<dbReference type="Gramene" id="ESR36558">
    <property type="protein sequence ID" value="ESR36558"/>
    <property type="gene ID" value="CICLE_v10029682mg"/>
</dbReference>
<organism evidence="1 2">
    <name type="scientific">Citrus clementina</name>
    <name type="common">Clementine</name>
    <name type="synonym">Citrus deliciosa x Citrus sinensis</name>
    <dbReference type="NCBI Taxonomy" id="85681"/>
    <lineage>
        <taxon>Eukaryota</taxon>
        <taxon>Viridiplantae</taxon>
        <taxon>Streptophyta</taxon>
        <taxon>Embryophyta</taxon>
        <taxon>Tracheophyta</taxon>
        <taxon>Spermatophyta</taxon>
        <taxon>Magnoliopsida</taxon>
        <taxon>eudicotyledons</taxon>
        <taxon>Gunneridae</taxon>
        <taxon>Pentapetalae</taxon>
        <taxon>rosids</taxon>
        <taxon>malvids</taxon>
        <taxon>Sapindales</taxon>
        <taxon>Rutaceae</taxon>
        <taxon>Aurantioideae</taxon>
        <taxon>Citrus</taxon>
    </lineage>
</organism>
<sequence length="93" mass="10786">MEADEILIFQYKDYNAIGDFQLFRSIASIFTKDDESFRVGTLQGRTNDSIKPINPSNSICKMIFFTRCRVCGSYCCAKKEFNLRRTLGWSSYN</sequence>
<dbReference type="AlphaFoldDB" id="V4RQ47"/>